<evidence type="ECO:0000256" key="3">
    <source>
        <dbReference type="ARBA" id="ARBA00022692"/>
    </source>
</evidence>
<keyword evidence="4" id="KW-0874">Quinone</keyword>
<keyword evidence="6" id="KW-0560">Oxidoreductase</keyword>
<evidence type="ECO:0000256" key="7">
    <source>
        <dbReference type="ARBA" id="ARBA00023136"/>
    </source>
</evidence>
<dbReference type="Proteomes" id="UP000631114">
    <property type="component" value="Unassembled WGS sequence"/>
</dbReference>
<dbReference type="GO" id="GO:0016020">
    <property type="term" value="C:membrane"/>
    <property type="evidence" value="ECO:0007669"/>
    <property type="project" value="UniProtKB-SubCell"/>
</dbReference>
<dbReference type="PANTHER" id="PTHR34573">
    <property type="entry name" value="VKC DOMAIN-CONTAINING PROTEIN"/>
    <property type="match status" value="1"/>
</dbReference>
<keyword evidence="13" id="KW-1185">Reference proteome</keyword>
<feature type="transmembrane region" description="Helical" evidence="10">
    <location>
        <begin position="147"/>
        <end position="166"/>
    </location>
</feature>
<reference evidence="12 13" key="1">
    <citation type="submission" date="2020-10" db="EMBL/GenBank/DDBJ databases">
        <title>The Coptis chinensis genome and diversification of protoberbering-type alkaloids.</title>
        <authorList>
            <person name="Wang B."/>
            <person name="Shu S."/>
            <person name="Song C."/>
            <person name="Liu Y."/>
        </authorList>
    </citation>
    <scope>NUCLEOTIDE SEQUENCE [LARGE SCALE GENOMIC DNA]</scope>
    <source>
        <strain evidence="12">HL-2020</strain>
        <tissue evidence="12">Leaf</tissue>
    </source>
</reference>
<sequence length="295" mass="31802">MVAALASFICISASQSHSRNRHFSAPPTSTNHFKVSIQRMVVVPVKCLQGQGVPLPLIGMVAYGIVTSLGLLLAKKSVPSGLGEDSGRLILLGTTTSMAAASAYFLYLLSTKFTGVSCSYCYASAALSFTLLFTTLKDLGWQQIQNVVGLQLFTAGLVVAALNTSYSTSEHVLTRLDFAYQPFYESQIATESSPLALSLAKHLHSVGAKMYGAFWCTHCQEQKQMFGEEAAKMLDYVECFPDGIRKGTKMAKACSDAGLEGFPTWVINGKVLNGIQDFTELAEASGFLLEDFQPS</sequence>
<keyword evidence="8" id="KW-1015">Disulfide bond</keyword>
<dbReference type="EMBL" id="JADFTS010000002">
    <property type="protein sequence ID" value="KAF9621750.1"/>
    <property type="molecule type" value="Genomic_DNA"/>
</dbReference>
<dbReference type="GO" id="GO:0048038">
    <property type="term" value="F:quinone binding"/>
    <property type="evidence" value="ECO:0007669"/>
    <property type="project" value="UniProtKB-KW"/>
</dbReference>
<dbReference type="SUPFAM" id="SSF52833">
    <property type="entry name" value="Thioredoxin-like"/>
    <property type="match status" value="1"/>
</dbReference>
<feature type="transmembrane region" description="Helical" evidence="10">
    <location>
        <begin position="53"/>
        <end position="74"/>
    </location>
</feature>
<dbReference type="InterPro" id="IPR038354">
    <property type="entry name" value="VKOR_sf"/>
</dbReference>
<evidence type="ECO:0000256" key="10">
    <source>
        <dbReference type="SAM" id="Phobius"/>
    </source>
</evidence>
<keyword evidence="3 10" id="KW-0812">Transmembrane</keyword>
<dbReference type="InterPro" id="IPR036249">
    <property type="entry name" value="Thioredoxin-like_sf"/>
</dbReference>
<dbReference type="Gene3D" id="3.40.30.10">
    <property type="entry name" value="Glutaredoxin"/>
    <property type="match status" value="1"/>
</dbReference>
<evidence type="ECO:0000256" key="2">
    <source>
        <dbReference type="ARBA" id="ARBA00006214"/>
    </source>
</evidence>
<dbReference type="Pfam" id="PF07884">
    <property type="entry name" value="VKOR"/>
    <property type="match status" value="1"/>
</dbReference>
<evidence type="ECO:0000256" key="9">
    <source>
        <dbReference type="ARBA" id="ARBA00023284"/>
    </source>
</evidence>
<feature type="domain" description="Vitamin K epoxide reductase" evidence="11">
    <location>
        <begin position="52"/>
        <end position="135"/>
    </location>
</feature>
<keyword evidence="7 10" id="KW-0472">Membrane</keyword>
<dbReference type="AlphaFoldDB" id="A0A835IPW9"/>
<dbReference type="OrthoDB" id="343052at2759"/>
<dbReference type="GO" id="GO:0016491">
    <property type="term" value="F:oxidoreductase activity"/>
    <property type="evidence" value="ECO:0007669"/>
    <property type="project" value="UniProtKB-KW"/>
</dbReference>
<dbReference type="Gene3D" id="1.20.1440.130">
    <property type="entry name" value="VKOR domain"/>
    <property type="match status" value="1"/>
</dbReference>
<feature type="transmembrane region" description="Helical" evidence="10">
    <location>
        <begin position="86"/>
        <end position="107"/>
    </location>
</feature>
<gene>
    <name evidence="12" type="ORF">IFM89_027604</name>
</gene>
<keyword evidence="9" id="KW-0676">Redox-active center</keyword>
<dbReference type="InterPro" id="IPR012932">
    <property type="entry name" value="VKOR"/>
</dbReference>
<protein>
    <recommendedName>
        <fullName evidence="11">Vitamin K epoxide reductase domain-containing protein</fullName>
    </recommendedName>
</protein>
<evidence type="ECO:0000256" key="1">
    <source>
        <dbReference type="ARBA" id="ARBA00004141"/>
    </source>
</evidence>
<dbReference type="PANTHER" id="PTHR34573:SF1">
    <property type="entry name" value="VITAMIN K EPOXIDE REDUCTASE DOMAIN-CONTAINING PROTEIN"/>
    <property type="match status" value="1"/>
</dbReference>
<evidence type="ECO:0000313" key="12">
    <source>
        <dbReference type="EMBL" id="KAF9621750.1"/>
    </source>
</evidence>
<evidence type="ECO:0000256" key="6">
    <source>
        <dbReference type="ARBA" id="ARBA00023002"/>
    </source>
</evidence>
<evidence type="ECO:0000256" key="5">
    <source>
        <dbReference type="ARBA" id="ARBA00022989"/>
    </source>
</evidence>
<keyword evidence="5 10" id="KW-1133">Transmembrane helix</keyword>
<accession>A0A835IPW9</accession>
<comment type="similarity">
    <text evidence="2">Belongs to the VKOR family.</text>
</comment>
<proteinExistence type="inferred from homology"/>
<evidence type="ECO:0000256" key="8">
    <source>
        <dbReference type="ARBA" id="ARBA00023157"/>
    </source>
</evidence>
<organism evidence="12 13">
    <name type="scientific">Coptis chinensis</name>
    <dbReference type="NCBI Taxonomy" id="261450"/>
    <lineage>
        <taxon>Eukaryota</taxon>
        <taxon>Viridiplantae</taxon>
        <taxon>Streptophyta</taxon>
        <taxon>Embryophyta</taxon>
        <taxon>Tracheophyta</taxon>
        <taxon>Spermatophyta</taxon>
        <taxon>Magnoliopsida</taxon>
        <taxon>Ranunculales</taxon>
        <taxon>Ranunculaceae</taxon>
        <taxon>Coptidoideae</taxon>
        <taxon>Coptis</taxon>
    </lineage>
</organism>
<comment type="subcellular location">
    <subcellularLocation>
        <location evidence="1">Membrane</location>
        <topology evidence="1">Multi-pass membrane protein</topology>
    </subcellularLocation>
</comment>
<evidence type="ECO:0000259" key="11">
    <source>
        <dbReference type="Pfam" id="PF07884"/>
    </source>
</evidence>
<evidence type="ECO:0000313" key="13">
    <source>
        <dbReference type="Proteomes" id="UP000631114"/>
    </source>
</evidence>
<name>A0A835IPW9_9MAGN</name>
<comment type="caution">
    <text evidence="12">The sequence shown here is derived from an EMBL/GenBank/DDBJ whole genome shotgun (WGS) entry which is preliminary data.</text>
</comment>
<feature type="transmembrane region" description="Helical" evidence="10">
    <location>
        <begin position="113"/>
        <end position="135"/>
    </location>
</feature>
<evidence type="ECO:0000256" key="4">
    <source>
        <dbReference type="ARBA" id="ARBA00022719"/>
    </source>
</evidence>